<accession>A0ABT3EKU2</accession>
<proteinExistence type="predicted"/>
<evidence type="ECO:0000313" key="3">
    <source>
        <dbReference type="Proteomes" id="UP001165677"/>
    </source>
</evidence>
<evidence type="ECO:0000259" key="1">
    <source>
        <dbReference type="Pfam" id="PF13672"/>
    </source>
</evidence>
<dbReference type="Proteomes" id="UP001165677">
    <property type="component" value="Unassembled WGS sequence"/>
</dbReference>
<comment type="caution">
    <text evidence="2">The sequence shown here is derived from an EMBL/GenBank/DDBJ whole genome shotgun (WGS) entry which is preliminary data.</text>
</comment>
<reference evidence="2" key="1">
    <citation type="submission" date="2022-10" db="EMBL/GenBank/DDBJ databases">
        <title>Flavobacterium sp. nov., a bacterium isolated from lake sediment.</title>
        <authorList>
            <person name="Qu J.-H."/>
        </authorList>
    </citation>
    <scope>NUCLEOTIDE SEQUENCE</scope>
    <source>
        <strain evidence="2">TH16-21</strain>
    </source>
</reference>
<dbReference type="EMBL" id="JAPCIO010000014">
    <property type="protein sequence ID" value="MCW1149186.1"/>
    <property type="molecule type" value="Genomic_DNA"/>
</dbReference>
<keyword evidence="3" id="KW-1185">Reference proteome</keyword>
<feature type="domain" description="PPM-type phosphatase" evidence="1">
    <location>
        <begin position="193"/>
        <end position="479"/>
    </location>
</feature>
<dbReference type="Pfam" id="PF13672">
    <property type="entry name" value="PP2C_2"/>
    <property type="match status" value="1"/>
</dbReference>
<dbReference type="InterPro" id="IPR036457">
    <property type="entry name" value="PPM-type-like_dom_sf"/>
</dbReference>
<sequence>MSYTKDYIEKLFTGNNITLNHKNKEVFEKFIIDEEIIQSVELISNQQKSIMENWRIRESINDIINNQVQVPNGTVGKAYDYKFDFIQLNWSNIIFSEFEGLDEMGLSYDKDEERIYGTPTANGDFKIKLKFRVKGENENSTLNEKAINLIINADPKSLWQNKESDKTDRFWKEDNVNVFDKLGTKNIVVSSKRGRSHANVGSFRDDDFAFHHFEKTGWSVIAVSDGAGSAKNSRKGSEISCNEVVNYFEVNFNDEVVNNFDQLILNHYNDSNSNSTVVEPPIEENNVTETITDAEVTTNDNADIVKETEVKESSQVQISKFIYNYLGGCAKHVYNKLEEFSNKNEFPIKELHSTLIFSLFKKYDFGYVVLSFGVGDCPIAVINKDLTELKLLNWLDVGEFGGGTRFITMPEIFTSDKFYTRFALKIIDDFSYLMLMTDGIYDAKFVVEANLEKLEKWKEFIEDLQGNNEDNAKVVFEESNTEIANQLSTWMDFWSPGNHDDRTLAIVF</sequence>
<evidence type="ECO:0000313" key="2">
    <source>
        <dbReference type="EMBL" id="MCW1149186.1"/>
    </source>
</evidence>
<gene>
    <name evidence="2" type="ORF">OJ995_13230</name>
</gene>
<name>A0ABT3EKU2_9FLAO</name>
<protein>
    <submittedName>
        <fullName evidence="2">Protein phosphatase 2C domain-containing protein</fullName>
    </submittedName>
</protein>
<dbReference type="SUPFAM" id="SSF81606">
    <property type="entry name" value="PP2C-like"/>
    <property type="match status" value="1"/>
</dbReference>
<organism evidence="2 3">
    <name type="scientific">Flavobacterium lacisediminis</name>
    <dbReference type="NCBI Taxonomy" id="2989705"/>
    <lineage>
        <taxon>Bacteria</taxon>
        <taxon>Pseudomonadati</taxon>
        <taxon>Bacteroidota</taxon>
        <taxon>Flavobacteriia</taxon>
        <taxon>Flavobacteriales</taxon>
        <taxon>Flavobacteriaceae</taxon>
        <taxon>Flavobacterium</taxon>
    </lineage>
</organism>
<dbReference type="InterPro" id="IPR001932">
    <property type="entry name" value="PPM-type_phosphatase-like_dom"/>
</dbReference>
<dbReference type="RefSeq" id="WP_264369869.1">
    <property type="nucleotide sequence ID" value="NZ_JAPCIO010000014.1"/>
</dbReference>